<evidence type="ECO:0000313" key="1">
    <source>
        <dbReference type="EMBL" id="QTA88906.1"/>
    </source>
</evidence>
<sequence length="61" mass="7121">MPDGKSTPFVPVAKPCPVKPGKRNFFQFGNFHEKIRVFLIYNIFSFGYDVKYFKTTGRFIP</sequence>
<dbReference type="KEGG" id="dmm:dnm_049530"/>
<keyword evidence="2" id="KW-1185">Reference proteome</keyword>
<gene>
    <name evidence="1" type="ORF">dnm_049530</name>
</gene>
<dbReference type="AlphaFoldDB" id="A0A975BNR3"/>
<proteinExistence type="predicted"/>
<evidence type="ECO:0000313" key="2">
    <source>
        <dbReference type="Proteomes" id="UP000663722"/>
    </source>
</evidence>
<reference evidence="1" key="1">
    <citation type="journal article" date="2021" name="Microb. Physiol.">
        <title>Proteogenomic Insights into the Physiology of Marine, Sulfate-Reducing, Filamentous Desulfonema limicola and Desulfonema magnum.</title>
        <authorList>
            <person name="Schnaars V."/>
            <person name="Wohlbrand L."/>
            <person name="Scheve S."/>
            <person name="Hinrichs C."/>
            <person name="Reinhardt R."/>
            <person name="Rabus R."/>
        </authorList>
    </citation>
    <scope>NUCLEOTIDE SEQUENCE</scope>
    <source>
        <strain evidence="1">4be13</strain>
    </source>
</reference>
<accession>A0A975BNR3</accession>
<organism evidence="1 2">
    <name type="scientific">Desulfonema magnum</name>
    <dbReference type="NCBI Taxonomy" id="45655"/>
    <lineage>
        <taxon>Bacteria</taxon>
        <taxon>Pseudomonadati</taxon>
        <taxon>Thermodesulfobacteriota</taxon>
        <taxon>Desulfobacteria</taxon>
        <taxon>Desulfobacterales</taxon>
        <taxon>Desulfococcaceae</taxon>
        <taxon>Desulfonema</taxon>
    </lineage>
</organism>
<protein>
    <submittedName>
        <fullName evidence="1">Uncharacterized protein</fullName>
    </submittedName>
</protein>
<name>A0A975BNR3_9BACT</name>
<dbReference type="Proteomes" id="UP000663722">
    <property type="component" value="Chromosome"/>
</dbReference>
<dbReference type="EMBL" id="CP061800">
    <property type="protein sequence ID" value="QTA88906.1"/>
    <property type="molecule type" value="Genomic_DNA"/>
</dbReference>